<dbReference type="OrthoDB" id="9879655at2"/>
<dbReference type="EMBL" id="FQ670179">
    <property type="protein sequence ID" value="CBY82350.1"/>
    <property type="molecule type" value="Genomic_DNA"/>
</dbReference>
<dbReference type="STRING" id="936155.HFELIS_02660"/>
<evidence type="ECO:0000313" key="2">
    <source>
        <dbReference type="Proteomes" id="UP000007934"/>
    </source>
</evidence>
<organism evidence="1 2">
    <name type="scientific">Helicobacter felis (strain ATCC 49179 / CCUG 28539 / NCTC 12436 / CS1)</name>
    <dbReference type="NCBI Taxonomy" id="936155"/>
    <lineage>
        <taxon>Bacteria</taxon>
        <taxon>Pseudomonadati</taxon>
        <taxon>Campylobacterota</taxon>
        <taxon>Epsilonproteobacteria</taxon>
        <taxon>Campylobacterales</taxon>
        <taxon>Helicobacteraceae</taxon>
        <taxon>Helicobacter</taxon>
    </lineage>
</organism>
<reference evidence="1 2" key="1">
    <citation type="journal article" date="2011" name="Genome Biol. Evol.">
        <title>Comparative whole genome sequence analysis of the carcinogenic bacterial model pathogen Helicobacter felis.</title>
        <authorList>
            <person name="Arnold I.C."/>
            <person name="Zigova Z."/>
            <person name="Holden M."/>
            <person name="Lawley T.D."/>
            <person name="Rad R."/>
            <person name="Dougan G."/>
            <person name="Falkow S."/>
            <person name="Bentley S.D."/>
            <person name="Muller A."/>
        </authorList>
    </citation>
    <scope>NUCLEOTIDE SEQUENCE [LARGE SCALE GENOMIC DNA]</scope>
    <source>
        <strain evidence="2">ATCC 49179 / CCUG 28539 / NCTC 12436 / CS1</strain>
    </source>
</reference>
<dbReference type="HOGENOM" id="CLU_1967506_0_0_7"/>
<proteinExistence type="predicted"/>
<dbReference type="GeneID" id="36134813"/>
<dbReference type="KEGG" id="hfe:HFELIS_02660"/>
<sequence length="127" mass="14838">MSVYAYMQNAEQQLVVVQDGKILAGQNQEQALETINQTLLALSTKLKKEMICDVEDKRLVYLKHPKLDRLGRVCYAFFICDKCQNLKAIIPSAQALGFEATEVAKKLKWWSWLYFKYWVHSKIINFF</sequence>
<protein>
    <submittedName>
        <fullName evidence="1">Uncharacterized protein</fullName>
    </submittedName>
</protein>
<dbReference type="Proteomes" id="UP000007934">
    <property type="component" value="Chromosome"/>
</dbReference>
<dbReference type="AlphaFoldDB" id="E7AD85"/>
<evidence type="ECO:0000313" key="1">
    <source>
        <dbReference type="EMBL" id="CBY82350.1"/>
    </source>
</evidence>
<accession>E7AD85</accession>
<gene>
    <name evidence="1" type="ordered locus">Hfelis_02660</name>
</gene>
<keyword evidence="2" id="KW-1185">Reference proteome</keyword>
<dbReference type="RefSeq" id="WP_013468722.1">
    <property type="nucleotide sequence ID" value="NC_014810.2"/>
</dbReference>
<name>E7AD85_HELFC</name>